<organism evidence="1 2">
    <name type="scientific">Smallanthus sonchifolius</name>
    <dbReference type="NCBI Taxonomy" id="185202"/>
    <lineage>
        <taxon>Eukaryota</taxon>
        <taxon>Viridiplantae</taxon>
        <taxon>Streptophyta</taxon>
        <taxon>Embryophyta</taxon>
        <taxon>Tracheophyta</taxon>
        <taxon>Spermatophyta</taxon>
        <taxon>Magnoliopsida</taxon>
        <taxon>eudicotyledons</taxon>
        <taxon>Gunneridae</taxon>
        <taxon>Pentapetalae</taxon>
        <taxon>asterids</taxon>
        <taxon>campanulids</taxon>
        <taxon>Asterales</taxon>
        <taxon>Asteraceae</taxon>
        <taxon>Asteroideae</taxon>
        <taxon>Heliantheae alliance</taxon>
        <taxon>Millerieae</taxon>
        <taxon>Smallanthus</taxon>
    </lineage>
</organism>
<reference evidence="1 2" key="2">
    <citation type="journal article" date="2022" name="Mol. Ecol. Resour.">
        <title>The genomes of chicory, endive, great burdock and yacon provide insights into Asteraceae paleo-polyploidization history and plant inulin production.</title>
        <authorList>
            <person name="Fan W."/>
            <person name="Wang S."/>
            <person name="Wang H."/>
            <person name="Wang A."/>
            <person name="Jiang F."/>
            <person name="Liu H."/>
            <person name="Zhao H."/>
            <person name="Xu D."/>
            <person name="Zhang Y."/>
        </authorList>
    </citation>
    <scope>NUCLEOTIDE SEQUENCE [LARGE SCALE GENOMIC DNA]</scope>
    <source>
        <strain evidence="2">cv. Yunnan</strain>
        <tissue evidence="1">Leaves</tissue>
    </source>
</reference>
<accession>A0ACB9J7H3</accession>
<keyword evidence="2" id="KW-1185">Reference proteome</keyword>
<gene>
    <name evidence="1" type="ORF">L1987_15360</name>
</gene>
<name>A0ACB9J7H3_9ASTR</name>
<dbReference type="EMBL" id="CM042022">
    <property type="protein sequence ID" value="KAI3815681.1"/>
    <property type="molecule type" value="Genomic_DNA"/>
</dbReference>
<protein>
    <submittedName>
        <fullName evidence="1">Uncharacterized protein</fullName>
    </submittedName>
</protein>
<evidence type="ECO:0000313" key="1">
    <source>
        <dbReference type="EMBL" id="KAI3815681.1"/>
    </source>
</evidence>
<comment type="caution">
    <text evidence="1">The sequence shown here is derived from an EMBL/GenBank/DDBJ whole genome shotgun (WGS) entry which is preliminary data.</text>
</comment>
<dbReference type="Proteomes" id="UP001056120">
    <property type="component" value="Linkage Group LG05"/>
</dbReference>
<sequence>MAEGESTHQEDDWDEDDDDVVIKVPKSDGEREYEFEDGEIFEVPFFESQLDTGSVESASNVEASTEASPDDPTTMDPEAQKDKDMPASSSKDPAHVWKKTSIIDKQGAIGMILAVLQREARSRKFEVFKPQVPKRVKDKNAKHPVTKKRLKKLVYKPVLCETKIPLSKLSQDILGDMWYWYVDPKTGEAVVIGKVRAESGCLVPRELIRVFDEVWFKNFSVKDLEALADRYCMHTDEWTKFLASRYDKVIKFCLDYKKKKEAKDAEL</sequence>
<reference evidence="2" key="1">
    <citation type="journal article" date="2022" name="Mol. Ecol. Resour.">
        <title>The genomes of chicory, endive, great burdock and yacon provide insights into Asteraceae palaeo-polyploidization history and plant inulin production.</title>
        <authorList>
            <person name="Fan W."/>
            <person name="Wang S."/>
            <person name="Wang H."/>
            <person name="Wang A."/>
            <person name="Jiang F."/>
            <person name="Liu H."/>
            <person name="Zhao H."/>
            <person name="Xu D."/>
            <person name="Zhang Y."/>
        </authorList>
    </citation>
    <scope>NUCLEOTIDE SEQUENCE [LARGE SCALE GENOMIC DNA]</scope>
    <source>
        <strain evidence="2">cv. Yunnan</strain>
    </source>
</reference>
<proteinExistence type="predicted"/>
<evidence type="ECO:0000313" key="2">
    <source>
        <dbReference type="Proteomes" id="UP001056120"/>
    </source>
</evidence>